<name>A0ABS3QYS4_9ACTN</name>
<proteinExistence type="predicted"/>
<evidence type="ECO:0000256" key="1">
    <source>
        <dbReference type="ARBA" id="ARBA00004651"/>
    </source>
</evidence>
<feature type="transmembrane region" description="Helical" evidence="7">
    <location>
        <begin position="58"/>
        <end position="78"/>
    </location>
</feature>
<evidence type="ECO:0000256" key="3">
    <source>
        <dbReference type="ARBA" id="ARBA00022475"/>
    </source>
</evidence>
<dbReference type="PANTHER" id="PTHR42718:SF42">
    <property type="entry name" value="EXPORT PROTEIN"/>
    <property type="match status" value="1"/>
</dbReference>
<feature type="transmembrane region" description="Helical" evidence="7">
    <location>
        <begin position="148"/>
        <end position="170"/>
    </location>
</feature>
<feature type="transmembrane region" description="Helical" evidence="7">
    <location>
        <begin position="365"/>
        <end position="391"/>
    </location>
</feature>
<evidence type="ECO:0000256" key="7">
    <source>
        <dbReference type="SAM" id="Phobius"/>
    </source>
</evidence>
<dbReference type="InterPro" id="IPR036259">
    <property type="entry name" value="MFS_trans_sf"/>
</dbReference>
<comment type="subcellular location">
    <subcellularLocation>
        <location evidence="1">Cell membrane</location>
        <topology evidence="1">Multi-pass membrane protein</topology>
    </subcellularLocation>
</comment>
<dbReference type="PROSITE" id="PS50850">
    <property type="entry name" value="MFS"/>
    <property type="match status" value="1"/>
</dbReference>
<evidence type="ECO:0000259" key="8">
    <source>
        <dbReference type="PROSITE" id="PS50850"/>
    </source>
</evidence>
<protein>
    <submittedName>
        <fullName evidence="9">MFS transporter</fullName>
    </submittedName>
</protein>
<feature type="transmembrane region" description="Helical" evidence="7">
    <location>
        <begin position="176"/>
        <end position="198"/>
    </location>
</feature>
<evidence type="ECO:0000313" key="10">
    <source>
        <dbReference type="Proteomes" id="UP000666915"/>
    </source>
</evidence>
<feature type="transmembrane region" description="Helical" evidence="7">
    <location>
        <begin position="236"/>
        <end position="252"/>
    </location>
</feature>
<feature type="transmembrane region" description="Helical" evidence="7">
    <location>
        <begin position="437"/>
        <end position="461"/>
    </location>
</feature>
<dbReference type="Gene3D" id="1.20.1250.20">
    <property type="entry name" value="MFS general substrate transporter like domains"/>
    <property type="match status" value="1"/>
</dbReference>
<keyword evidence="3" id="KW-1003">Cell membrane</keyword>
<dbReference type="InterPro" id="IPR004638">
    <property type="entry name" value="EmrB-like"/>
</dbReference>
<feature type="transmembrane region" description="Helical" evidence="7">
    <location>
        <begin position="90"/>
        <end position="109"/>
    </location>
</feature>
<evidence type="ECO:0000256" key="4">
    <source>
        <dbReference type="ARBA" id="ARBA00022692"/>
    </source>
</evidence>
<dbReference type="SUPFAM" id="SSF103473">
    <property type="entry name" value="MFS general substrate transporter"/>
    <property type="match status" value="1"/>
</dbReference>
<feature type="transmembrane region" description="Helical" evidence="7">
    <location>
        <begin position="210"/>
        <end position="230"/>
    </location>
</feature>
<organism evidence="9 10">
    <name type="scientific">Actinomadura nitritigenes</name>
    <dbReference type="NCBI Taxonomy" id="134602"/>
    <lineage>
        <taxon>Bacteria</taxon>
        <taxon>Bacillati</taxon>
        <taxon>Actinomycetota</taxon>
        <taxon>Actinomycetes</taxon>
        <taxon>Streptosporangiales</taxon>
        <taxon>Thermomonosporaceae</taxon>
        <taxon>Actinomadura</taxon>
    </lineage>
</organism>
<dbReference type="InterPro" id="IPR020846">
    <property type="entry name" value="MFS_dom"/>
</dbReference>
<evidence type="ECO:0000256" key="5">
    <source>
        <dbReference type="ARBA" id="ARBA00022989"/>
    </source>
</evidence>
<feature type="transmembrane region" description="Helical" evidence="7">
    <location>
        <begin position="412"/>
        <end position="431"/>
    </location>
</feature>
<dbReference type="InterPro" id="IPR011701">
    <property type="entry name" value="MFS"/>
</dbReference>
<gene>
    <name evidence="9" type="ORF">J4557_15705</name>
</gene>
<dbReference type="NCBIfam" id="TIGR00711">
    <property type="entry name" value="efflux_EmrB"/>
    <property type="match status" value="1"/>
</dbReference>
<dbReference type="Pfam" id="PF07690">
    <property type="entry name" value="MFS_1"/>
    <property type="match status" value="1"/>
</dbReference>
<evidence type="ECO:0000313" key="9">
    <source>
        <dbReference type="EMBL" id="MBO2438965.1"/>
    </source>
</evidence>
<keyword evidence="2" id="KW-0813">Transport</keyword>
<evidence type="ECO:0000256" key="2">
    <source>
        <dbReference type="ARBA" id="ARBA00022448"/>
    </source>
</evidence>
<dbReference type="PRINTS" id="PR01036">
    <property type="entry name" value="TCRTETB"/>
</dbReference>
<dbReference type="Gene3D" id="1.20.1720.10">
    <property type="entry name" value="Multidrug resistance protein D"/>
    <property type="match status" value="1"/>
</dbReference>
<accession>A0ABS3QYS4</accession>
<comment type="caution">
    <text evidence="9">The sequence shown here is derived from an EMBL/GenBank/DDBJ whole genome shotgun (WGS) entry which is preliminary data.</text>
</comment>
<feature type="domain" description="Major facilitator superfamily (MFS) profile" evidence="8">
    <location>
        <begin position="24"/>
        <end position="465"/>
    </location>
</feature>
<feature type="transmembrane region" description="Helical" evidence="7">
    <location>
        <begin position="273"/>
        <end position="296"/>
    </location>
</feature>
<sequence length="496" mass="50549">MGIRRIVEVSDVSLRYATAQGRWVITATVLGSAVASLDATVVGIALPAIGRDFGTGLATLQWIVTGYTLTLAGLLLVAGALGDHYGRRRVFLAGVAWFALASALCALAPTPGTLVAARTLQGVGAALLTPGSLAILEASFHPDDRSRAIGAWSGLSGVASAAGPFVGGWLVQAGSWRLIFLINLPVAALVIAVALRHVPESRDPDATGRIDIGGGALITLGLVGLTYGLIQGSSGLPAFIAGTVLICAFLLLEHRTAHPMLPLGLFRSRQFSVANLVTFIVYGALGGALFLLPIQLQQVSGYSAFEAGVSLLPVTAITLALSARSGALASRIGPRLQMSLGPVVIGAGFGLFVRIGSSGDYLTEVLPAVTVFGLGLAINIAPLTSTVLAAVPAEHAGMASAVNNDVARAASLIAVAVFPAVAGITGSAYLHPAEFSAGFHTAALIAASLCVLAGLLAAAAIRNPHEPAPEAGFHCAMDAPPMRRATMVTDRFGRPC</sequence>
<dbReference type="Proteomes" id="UP000666915">
    <property type="component" value="Unassembled WGS sequence"/>
</dbReference>
<dbReference type="EMBL" id="JAGEOK010000009">
    <property type="protein sequence ID" value="MBO2438965.1"/>
    <property type="molecule type" value="Genomic_DNA"/>
</dbReference>
<keyword evidence="10" id="KW-1185">Reference proteome</keyword>
<keyword evidence="4 7" id="KW-0812">Transmembrane</keyword>
<reference evidence="9 10" key="1">
    <citation type="submission" date="2021-03" db="EMBL/GenBank/DDBJ databases">
        <authorList>
            <person name="Kanchanasin P."/>
            <person name="Saeng-In P."/>
            <person name="Phongsopitanun W."/>
            <person name="Yuki M."/>
            <person name="Kudo T."/>
            <person name="Ohkuma M."/>
            <person name="Tanasupawat S."/>
        </authorList>
    </citation>
    <scope>NUCLEOTIDE SEQUENCE [LARGE SCALE GENOMIC DNA]</scope>
    <source>
        <strain evidence="9 10">L46</strain>
    </source>
</reference>
<feature type="transmembrane region" description="Helical" evidence="7">
    <location>
        <begin position="23"/>
        <end position="46"/>
    </location>
</feature>
<feature type="transmembrane region" description="Helical" evidence="7">
    <location>
        <begin position="335"/>
        <end position="353"/>
    </location>
</feature>
<dbReference type="CDD" id="cd17321">
    <property type="entry name" value="MFS_MMR_MDR_like"/>
    <property type="match status" value="1"/>
</dbReference>
<evidence type="ECO:0000256" key="6">
    <source>
        <dbReference type="ARBA" id="ARBA00023136"/>
    </source>
</evidence>
<feature type="transmembrane region" description="Helical" evidence="7">
    <location>
        <begin position="302"/>
        <end position="323"/>
    </location>
</feature>
<dbReference type="PANTHER" id="PTHR42718">
    <property type="entry name" value="MAJOR FACILITATOR SUPERFAMILY MULTIDRUG TRANSPORTER MFSC"/>
    <property type="match status" value="1"/>
</dbReference>
<keyword evidence="5 7" id="KW-1133">Transmembrane helix</keyword>
<keyword evidence="6 7" id="KW-0472">Membrane</keyword>
<feature type="transmembrane region" description="Helical" evidence="7">
    <location>
        <begin position="115"/>
        <end position="136"/>
    </location>
</feature>